<evidence type="ECO:0008006" key="3">
    <source>
        <dbReference type="Google" id="ProtNLM"/>
    </source>
</evidence>
<sequence>MVPSREIFGNIQFGEILYLLGAIIIGILIYATYRRYKLWRLGRPDNRFDHLGKRIWIFIVTGVVDGIVHRKLFGVADNLGHRPFSVKDFLPKEFYPGIAHLLIFVGCIVLILGAFLDFISHYFFHFMYG</sequence>
<keyword evidence="1" id="KW-0812">Transmembrane</keyword>
<name>X1HCS2_9ZZZZ</name>
<gene>
    <name evidence="2" type="ORF">S03H2_46870</name>
</gene>
<keyword evidence="1" id="KW-0472">Membrane</keyword>
<organism evidence="2">
    <name type="scientific">marine sediment metagenome</name>
    <dbReference type="NCBI Taxonomy" id="412755"/>
    <lineage>
        <taxon>unclassified sequences</taxon>
        <taxon>metagenomes</taxon>
        <taxon>ecological metagenomes</taxon>
    </lineage>
</organism>
<keyword evidence="1" id="KW-1133">Transmembrane helix</keyword>
<evidence type="ECO:0000313" key="2">
    <source>
        <dbReference type="EMBL" id="GAH67207.1"/>
    </source>
</evidence>
<protein>
    <recommendedName>
        <fullName evidence="3">NarG-like domain-containing protein</fullName>
    </recommendedName>
</protein>
<dbReference type="EMBL" id="BARU01029462">
    <property type="protein sequence ID" value="GAH67207.1"/>
    <property type="molecule type" value="Genomic_DNA"/>
</dbReference>
<proteinExistence type="predicted"/>
<accession>X1HCS2</accession>
<dbReference type="AlphaFoldDB" id="X1HCS2"/>
<feature type="transmembrane region" description="Helical" evidence="1">
    <location>
        <begin position="16"/>
        <end position="33"/>
    </location>
</feature>
<comment type="caution">
    <text evidence="2">The sequence shown here is derived from an EMBL/GenBank/DDBJ whole genome shotgun (WGS) entry which is preliminary data.</text>
</comment>
<feature type="transmembrane region" description="Helical" evidence="1">
    <location>
        <begin position="94"/>
        <end position="119"/>
    </location>
</feature>
<evidence type="ECO:0000256" key="1">
    <source>
        <dbReference type="SAM" id="Phobius"/>
    </source>
</evidence>
<reference evidence="2" key="1">
    <citation type="journal article" date="2014" name="Front. Microbiol.">
        <title>High frequency of phylogenetically diverse reductive dehalogenase-homologous genes in deep subseafloor sedimentary metagenomes.</title>
        <authorList>
            <person name="Kawai M."/>
            <person name="Futagami T."/>
            <person name="Toyoda A."/>
            <person name="Takaki Y."/>
            <person name="Nishi S."/>
            <person name="Hori S."/>
            <person name="Arai W."/>
            <person name="Tsubouchi T."/>
            <person name="Morono Y."/>
            <person name="Uchiyama I."/>
            <person name="Ito T."/>
            <person name="Fujiyama A."/>
            <person name="Inagaki F."/>
            <person name="Takami H."/>
        </authorList>
    </citation>
    <scope>NUCLEOTIDE SEQUENCE</scope>
    <source>
        <strain evidence="2">Expedition CK06-06</strain>
    </source>
</reference>